<name>A0A6G9LVC0_9POLY</name>
<evidence type="ECO:0000256" key="10">
    <source>
        <dbReference type="ARBA" id="ARBA00022844"/>
    </source>
</evidence>
<dbReference type="InterPro" id="IPR001070">
    <property type="entry name" value="Polyoma_coat_VP2"/>
</dbReference>
<evidence type="ECO:0000256" key="18">
    <source>
        <dbReference type="ARBA" id="ARBA00031865"/>
    </source>
</evidence>
<comment type="subcellular location">
    <subcellularLocation>
        <location evidence="3">Host endoplasmic reticulum membrane</location>
    </subcellularLocation>
    <subcellularLocation>
        <location evidence="1">Host nucleus</location>
    </subcellularLocation>
    <subcellularLocation>
        <location evidence="2">Virion</location>
    </subcellularLocation>
</comment>
<dbReference type="EMBL" id="MK671101">
    <property type="protein sequence ID" value="QIQ69371.1"/>
    <property type="molecule type" value="Genomic_DNA"/>
</dbReference>
<dbReference type="GO" id="GO:0046718">
    <property type="term" value="P:symbiont entry into host cell"/>
    <property type="evidence" value="ECO:0007669"/>
    <property type="project" value="UniProtKB-KW"/>
</dbReference>
<keyword evidence="14" id="KW-0472">Membrane</keyword>
<sequence>MGAVISLILDAVEIAANFGVGAEAILTGEALAILESQVEALVLTEGITFSEALTSLGVTGAEYSTLAGVASGLQQAGFALQAAAALGPFVAVGFDLASYHNAIPVSTMALVPYYDPADYDILFPGVSWLARNIHYFDPSLWTTRIWQTFVQSLQRQAYRQISYQTSELASRAGQQATQLAVRTGQQAATSLSDALAKIVEATQWVVTNIQDAISGSYSAITDYYAELPGLNPPQRRALLARIESMGTDLEKAGIPRSGEFVQKYAAPGGASQRTCPNWILPLILGLYETPESWTQPISKNATKRKRSSENSGSKVNNKRRR</sequence>
<keyword evidence="22" id="KW-1185">Reference proteome</keyword>
<evidence type="ECO:0000256" key="11">
    <source>
        <dbReference type="ARBA" id="ARBA00022870"/>
    </source>
</evidence>
<evidence type="ECO:0000256" key="5">
    <source>
        <dbReference type="ARBA" id="ARBA00022269"/>
    </source>
</evidence>
<feature type="region of interest" description="Disordered" evidence="20">
    <location>
        <begin position="295"/>
        <end position="321"/>
    </location>
</feature>
<comment type="subunit">
    <text evidence="19">Forms homooligomers, and heterooligomers with VP3 in the endoplasmic reticulum membrane. Interacts (via D1 domain) with VP1.</text>
</comment>
<keyword evidence="16" id="KW-0449">Lipoprotein</keyword>
<reference evidence="21 22" key="1">
    <citation type="journal article" date="2020" name="Virol. J.">
        <title>Search for polyoma-, herpes-, and bornaviruses in squirrels of the family Sciuridae.</title>
        <authorList>
            <person name="Schulze V."/>
            <person name="Lurz P.W.W."/>
            <person name="Ferrari N."/>
            <person name="Romeo C."/>
            <person name="Steele M.A."/>
            <person name="Marino S."/>
            <person name="Mazzamuto M.V."/>
            <person name="Calvignac-Spencer S."/>
            <person name="Schlottau K."/>
            <person name="Beer M."/>
            <person name="Ulrich R.G."/>
            <person name="Ehlers B."/>
        </authorList>
    </citation>
    <scope>NUCLEOTIDE SEQUENCE [LARGE SCALE GENOMIC DNA]</scope>
    <source>
        <strain evidence="21">9804_KS15/0573</strain>
    </source>
</reference>
<dbReference type="GO" id="GO:0042025">
    <property type="term" value="C:host cell nucleus"/>
    <property type="evidence" value="ECO:0007669"/>
    <property type="project" value="UniProtKB-SubCell"/>
</dbReference>
<keyword evidence="10" id="KW-0946">Virion</keyword>
<dbReference type="GO" id="GO:0003677">
    <property type="term" value="F:DNA binding"/>
    <property type="evidence" value="ECO:0007669"/>
    <property type="project" value="UniProtKB-KW"/>
</dbReference>
<dbReference type="GO" id="GO:0043657">
    <property type="term" value="C:host cell"/>
    <property type="evidence" value="ECO:0007669"/>
    <property type="project" value="GOC"/>
</dbReference>
<dbReference type="KEGG" id="vg:65103064"/>
<dbReference type="GO" id="GO:0044167">
    <property type="term" value="C:host cell endoplasmic reticulum membrane"/>
    <property type="evidence" value="ECO:0007669"/>
    <property type="project" value="UniProtKB-SubCell"/>
</dbReference>
<evidence type="ECO:0000313" key="22">
    <source>
        <dbReference type="Proteomes" id="UP000679318"/>
    </source>
</evidence>
<comment type="similarity">
    <text evidence="4">Belongs to the polyomaviruses capsid protein VP2 family.</text>
</comment>
<accession>A0A6G9LVC0</accession>
<organism evidence="21 22">
    <name type="scientific">Sciurus carolinensis polyomavirus 1</name>
    <dbReference type="NCBI Taxonomy" id="2721750"/>
    <lineage>
        <taxon>Viruses</taxon>
        <taxon>Monodnaviria</taxon>
        <taxon>Shotokuvirae</taxon>
        <taxon>Cossaviricota</taxon>
        <taxon>Papovaviricetes</taxon>
        <taxon>Sepolyvirales</taxon>
        <taxon>Polyomaviridae</taxon>
        <taxon>Betapolyomavirus</taxon>
        <taxon>Betapolyomavirus sciuri</taxon>
    </lineage>
</organism>
<evidence type="ECO:0000256" key="9">
    <source>
        <dbReference type="ARBA" id="ARBA00022707"/>
    </source>
</evidence>
<evidence type="ECO:0000256" key="1">
    <source>
        <dbReference type="ARBA" id="ARBA00004147"/>
    </source>
</evidence>
<keyword evidence="15" id="KW-1038">Host endoplasmic reticulum</keyword>
<evidence type="ECO:0000256" key="3">
    <source>
        <dbReference type="ARBA" id="ARBA00004625"/>
    </source>
</evidence>
<evidence type="ECO:0000256" key="12">
    <source>
        <dbReference type="ARBA" id="ARBA00022921"/>
    </source>
</evidence>
<evidence type="ECO:0000313" key="21">
    <source>
        <dbReference type="EMBL" id="QIQ69371.1"/>
    </source>
</evidence>
<evidence type="ECO:0000256" key="17">
    <source>
        <dbReference type="ARBA" id="ARBA00023296"/>
    </source>
</evidence>
<evidence type="ECO:0000256" key="13">
    <source>
        <dbReference type="ARBA" id="ARBA00023125"/>
    </source>
</evidence>
<evidence type="ECO:0000256" key="2">
    <source>
        <dbReference type="ARBA" id="ARBA00004328"/>
    </source>
</evidence>
<dbReference type="GO" id="GO:0019028">
    <property type="term" value="C:viral capsid"/>
    <property type="evidence" value="ECO:0007669"/>
    <property type="project" value="UniProtKB-KW"/>
</dbReference>
<keyword evidence="12" id="KW-0426">Late protein</keyword>
<keyword evidence="6" id="KW-1163">Viral penetration into host nucleus</keyword>
<dbReference type="Pfam" id="PF00761">
    <property type="entry name" value="Polyoma_coat2"/>
    <property type="match status" value="1"/>
</dbReference>
<evidence type="ECO:0000256" key="8">
    <source>
        <dbReference type="ARBA" id="ARBA00022562"/>
    </source>
</evidence>
<dbReference type="GeneID" id="65103064"/>
<evidence type="ECO:0000256" key="14">
    <source>
        <dbReference type="ARBA" id="ARBA00023136"/>
    </source>
</evidence>
<evidence type="ECO:0000256" key="15">
    <source>
        <dbReference type="ARBA" id="ARBA00023184"/>
    </source>
</evidence>
<keyword evidence="9" id="KW-0519">Myristate</keyword>
<dbReference type="RefSeq" id="YP_010087754.1">
    <property type="nucleotide sequence ID" value="NC_055576.1"/>
</dbReference>
<keyword evidence="11" id="KW-1043">Host membrane</keyword>
<protein>
    <recommendedName>
        <fullName evidence="5">Minor capsid protein VP2</fullName>
    </recommendedName>
    <alternativeName>
        <fullName evidence="18">Minor structural protein VP2</fullName>
    </alternativeName>
</protein>
<proteinExistence type="inferred from homology"/>
<keyword evidence="17" id="KW-1160">Virus entry into host cell</keyword>
<evidence type="ECO:0000256" key="20">
    <source>
        <dbReference type="SAM" id="MobiDB-lite"/>
    </source>
</evidence>
<dbReference type="GO" id="GO:0075732">
    <property type="term" value="P:viral penetration into host nucleus"/>
    <property type="evidence" value="ECO:0007669"/>
    <property type="project" value="UniProtKB-KW"/>
</dbReference>
<evidence type="ECO:0000256" key="7">
    <source>
        <dbReference type="ARBA" id="ARBA00022561"/>
    </source>
</evidence>
<dbReference type="GO" id="GO:0005198">
    <property type="term" value="F:structural molecule activity"/>
    <property type="evidence" value="ECO:0007669"/>
    <property type="project" value="InterPro"/>
</dbReference>
<gene>
    <name evidence="21" type="primary">VP2</name>
</gene>
<evidence type="ECO:0000256" key="16">
    <source>
        <dbReference type="ARBA" id="ARBA00023288"/>
    </source>
</evidence>
<evidence type="ECO:0000256" key="6">
    <source>
        <dbReference type="ARBA" id="ARBA00022524"/>
    </source>
</evidence>
<keyword evidence="13" id="KW-0238">DNA-binding</keyword>
<evidence type="ECO:0000256" key="19">
    <source>
        <dbReference type="ARBA" id="ARBA00034499"/>
    </source>
</evidence>
<keyword evidence="8" id="KW-1048">Host nucleus</keyword>
<evidence type="ECO:0000256" key="4">
    <source>
        <dbReference type="ARBA" id="ARBA00006444"/>
    </source>
</evidence>
<keyword evidence="7" id="KW-0167">Capsid protein</keyword>
<dbReference type="Proteomes" id="UP000679318">
    <property type="component" value="Segment"/>
</dbReference>